<reference evidence="1 2" key="1">
    <citation type="submission" date="2019-12" db="EMBL/GenBank/DDBJ databases">
        <title>Full genome sequence of a Bacillus safensis strain isolated from commercially available natto in Indonesia.</title>
        <authorList>
            <person name="Yoshida M."/>
            <person name="Uomi M."/>
            <person name="Waturangi D."/>
            <person name="Ekaputri J.J."/>
            <person name="Setiamarga D.H.E."/>
        </authorList>
    </citation>
    <scope>NUCLEOTIDE SEQUENCE [LARGE SCALE GENOMIC DNA]</scope>
    <source>
        <strain evidence="1 2">IDN1</strain>
    </source>
</reference>
<gene>
    <name evidence="1" type="ORF">BsIDN1_46990</name>
</gene>
<dbReference type="EMBL" id="AP021906">
    <property type="protein sequence ID" value="BBP91081.1"/>
    <property type="molecule type" value="Genomic_DNA"/>
</dbReference>
<proteinExistence type="predicted"/>
<dbReference type="AlphaFoldDB" id="A0A5S9MDR8"/>
<protein>
    <recommendedName>
        <fullName evidence="3">O-methyltransferase domain-containing protein</fullName>
    </recommendedName>
</protein>
<sequence length="93" mass="10798">MKKKKQAIHTYSNILHSDGKIVFADTMFQNQAAHQAQIDKARAAGFDQLAEDLETEYYPSIDVLKQIFEEEGFSTSFHQMNDFVWIVEAKKRE</sequence>
<organism evidence="1 2">
    <name type="scientific">Bacillus safensis</name>
    <dbReference type="NCBI Taxonomy" id="561879"/>
    <lineage>
        <taxon>Bacteria</taxon>
        <taxon>Bacillati</taxon>
        <taxon>Bacillota</taxon>
        <taxon>Bacilli</taxon>
        <taxon>Bacillales</taxon>
        <taxon>Bacillaceae</taxon>
        <taxon>Bacillus</taxon>
    </lineage>
</organism>
<evidence type="ECO:0008006" key="3">
    <source>
        <dbReference type="Google" id="ProtNLM"/>
    </source>
</evidence>
<dbReference type="Gene3D" id="3.40.50.150">
    <property type="entry name" value="Vaccinia Virus protein VP39"/>
    <property type="match status" value="1"/>
</dbReference>
<dbReference type="Proteomes" id="UP000464658">
    <property type="component" value="Chromosome"/>
</dbReference>
<accession>A0A5S9MDR8</accession>
<evidence type="ECO:0000313" key="1">
    <source>
        <dbReference type="EMBL" id="BBP91081.1"/>
    </source>
</evidence>
<evidence type="ECO:0000313" key="2">
    <source>
        <dbReference type="Proteomes" id="UP000464658"/>
    </source>
</evidence>
<name>A0A5S9MDR8_BACIA</name>
<dbReference type="InterPro" id="IPR029063">
    <property type="entry name" value="SAM-dependent_MTases_sf"/>
</dbReference>